<name>A0A0S4JLQ4_BODSA</name>
<dbReference type="EMBL" id="CYKH01002042">
    <property type="protein sequence ID" value="CUG92458.1"/>
    <property type="molecule type" value="Genomic_DNA"/>
</dbReference>
<dbReference type="Pfam" id="PF05257">
    <property type="entry name" value="CHAP"/>
    <property type="match status" value="1"/>
</dbReference>
<evidence type="ECO:0000259" key="1">
    <source>
        <dbReference type="PROSITE" id="PS50911"/>
    </source>
</evidence>
<dbReference type="PANTHER" id="PTHR30094">
    <property type="entry name" value="BIFUNCTIONAL GLUTATHIONYLSPERMIDINE SYNTHETASE/AMIDASE-RELATED"/>
    <property type="match status" value="1"/>
</dbReference>
<dbReference type="PROSITE" id="PS50911">
    <property type="entry name" value="CHAP"/>
    <property type="match status" value="1"/>
</dbReference>
<protein>
    <submittedName>
        <fullName evidence="2">Trypanothione synthetase-like protein, putative</fullName>
    </submittedName>
</protein>
<gene>
    <name evidence="2" type="ORF">BSAL_37400</name>
</gene>
<dbReference type="GO" id="GO:0016874">
    <property type="term" value="F:ligase activity"/>
    <property type="evidence" value="ECO:0007669"/>
    <property type="project" value="TreeGrafter"/>
</dbReference>
<accession>A0A0S4JLQ4</accession>
<dbReference type="OrthoDB" id="269411at2759"/>
<dbReference type="Gene3D" id="3.90.1720.10">
    <property type="entry name" value="endopeptidase domain like (from Nostoc punctiforme)"/>
    <property type="match status" value="1"/>
</dbReference>
<dbReference type="VEuPathDB" id="TriTrypDB:BSAL_37400"/>
<dbReference type="InterPro" id="IPR038765">
    <property type="entry name" value="Papain-like_cys_pep_sf"/>
</dbReference>
<organism evidence="2 3">
    <name type="scientific">Bodo saltans</name>
    <name type="common">Flagellated protozoan</name>
    <dbReference type="NCBI Taxonomy" id="75058"/>
    <lineage>
        <taxon>Eukaryota</taxon>
        <taxon>Discoba</taxon>
        <taxon>Euglenozoa</taxon>
        <taxon>Kinetoplastea</taxon>
        <taxon>Metakinetoplastina</taxon>
        <taxon>Eubodonida</taxon>
        <taxon>Bodonidae</taxon>
        <taxon>Bodo</taxon>
    </lineage>
</organism>
<dbReference type="PANTHER" id="PTHR30094:SF0">
    <property type="entry name" value="BIFUNCTIONAL GLUTATHIONYLSPERMIDINE SYNTHETASE_AMIDASE-RELATED"/>
    <property type="match status" value="1"/>
</dbReference>
<dbReference type="Proteomes" id="UP000051952">
    <property type="component" value="Unassembled WGS sequence"/>
</dbReference>
<dbReference type="InterPro" id="IPR007921">
    <property type="entry name" value="CHAP_dom"/>
</dbReference>
<dbReference type="InterPro" id="IPR051705">
    <property type="entry name" value="Gsp_Synthetase/Amidase"/>
</dbReference>
<evidence type="ECO:0000313" key="3">
    <source>
        <dbReference type="Proteomes" id="UP000051952"/>
    </source>
</evidence>
<dbReference type="SUPFAM" id="SSF54001">
    <property type="entry name" value="Cysteine proteinases"/>
    <property type="match status" value="1"/>
</dbReference>
<proteinExistence type="predicted"/>
<reference evidence="3" key="1">
    <citation type="submission" date="2015-09" db="EMBL/GenBank/DDBJ databases">
        <authorList>
            <consortium name="Pathogen Informatics"/>
        </authorList>
    </citation>
    <scope>NUCLEOTIDE SEQUENCE [LARGE SCALE GENOMIC DNA]</scope>
    <source>
        <strain evidence="3">Lake Konstanz</strain>
    </source>
</reference>
<feature type="domain" description="Peptidase C51" evidence="1">
    <location>
        <begin position="21"/>
        <end position="166"/>
    </location>
</feature>
<sequence>MTKELDFGEPLGSLHGVTAYSNLDDSFFSGEKHYMWGIYTGYKYQCVEFARRYMLATSGCQFGQCFRAAEIFHMTTVTNVETGDVLPFTQCKNGATTIKPQPGHILVYPHDQELMPVGHVAVVAEVGDDWVGIAEQNQDSFSWNGLSYGRRIPLKQGEDGTWTMVETDPELLQPDGWLFGDAPRRSDVHAPLKPLAEFLTVKEDCNFTRRRVFELNAEEKEARKSWRWSHIPVPESDVERNVEDLISQRDPLELARMQTILYPNETSGVGCIGTLNATFRCIAHGLQLIFEKDILASSRNGKGLEEWVAERYSLPIELASLLRDQMSICDLRACSVGSLSMHFTRSGPVVTSCNMDSLEHVYEAAILQGRICASNGHEEGWTPSITNDVKRFIEKFVRAHNKDEIIYFLDFGASSALPSSVFESDADRASYDVVRANAYVIVEFIKKTLPEAVRSVSIEDITSTESGALVLRDGGAPVHKIHRMCSWKNAFKLASLQASIADVVVTAQRAGLVSFYPPLFTHLTAGAAGAHFLEDLHHAYSLQDTKGLDEGVLELNDYLPPLNPGSPHVFLLGEEGSKQEVAVQVRAVPVGGYWSSGMFLESRAGGPWTPACYRFIMHKREFTRAEVADE</sequence>
<keyword evidence="3" id="KW-1185">Reference proteome</keyword>
<dbReference type="AlphaFoldDB" id="A0A0S4JLQ4"/>
<evidence type="ECO:0000313" key="2">
    <source>
        <dbReference type="EMBL" id="CUG92458.1"/>
    </source>
</evidence>